<evidence type="ECO:0000256" key="1">
    <source>
        <dbReference type="SAM" id="MobiDB-lite"/>
    </source>
</evidence>
<evidence type="ECO:0000259" key="2">
    <source>
        <dbReference type="Pfam" id="PF13976"/>
    </source>
</evidence>
<dbReference type="Pfam" id="PF22936">
    <property type="entry name" value="Pol_BBD"/>
    <property type="match status" value="1"/>
</dbReference>
<accession>A0A6L2MAY1</accession>
<gene>
    <name evidence="4" type="ORF">Tci_043119</name>
</gene>
<sequence>MECIETLKKELKTLKQEKEVVDGKLAGLLLASKDLDNLIESQRPSPTVESSSEEDQNINPSASENVASPITPKTGSSQIHIDDKGFWDSGCSRHMTGNISYLFDFEPFDGGYVSFGQGGCKITRKGTIKTCKLEFENVYFVKDLKYNLFSVSQICDYRNSVLFTDSECIVLGRDFKLLDDTNILLRTPRHHNMYSIDLNNIVPHRDLTCLVAKTSADECYQWHRRLGHLNFKTMNKLVRHNLVRGLPTKCFENDHNCSACLKGKQHKASCKSKLVTTISKPQHTLHMDLFGPTSGEHNSDFHPMVDFLEASPLRRNLKLRDEDEISSLPNAELFENLTLMGYNISPNQKFTFQKGEACPTDSGFIADQDRATIAKSSTLPHDSAPRVTSPIADEGRIAATRSGNDAPIKGRSMDEGEAATKRISDDTEEMETVLTPIDAATVLAGGIDDVPTGSGSIPTAADILTGSEVVPTASLVFATATVVTPYSKRKGKEVMVESDTPKKQRLQEQIDAQLKSSEEVVEEAKSTDEIPKEKIKEMMQLIPIEEVYVEALQVKHPIIDWKVHKEGQRSYWKIIRLGGSSACYQVHQVTAKDKEIFMLVEKDYPLKKGLALVMICYKLQVENFSQMANDLVLKIYKIANSPRQQGD</sequence>
<reference evidence="4" key="1">
    <citation type="journal article" date="2019" name="Sci. Rep.">
        <title>Draft genome of Tanacetum cinerariifolium, the natural source of mosquito coil.</title>
        <authorList>
            <person name="Yamashiro T."/>
            <person name="Shiraishi A."/>
            <person name="Satake H."/>
            <person name="Nakayama K."/>
        </authorList>
    </citation>
    <scope>NUCLEOTIDE SEQUENCE</scope>
</reference>
<feature type="compositionally biased region" description="Polar residues" evidence="1">
    <location>
        <begin position="41"/>
        <end position="50"/>
    </location>
</feature>
<dbReference type="AlphaFoldDB" id="A0A6L2MAY1"/>
<feature type="compositionally biased region" description="Polar residues" evidence="1">
    <location>
        <begin position="57"/>
        <end position="77"/>
    </location>
</feature>
<organism evidence="4">
    <name type="scientific">Tanacetum cinerariifolium</name>
    <name type="common">Dalmatian daisy</name>
    <name type="synonym">Chrysanthemum cinerariifolium</name>
    <dbReference type="NCBI Taxonomy" id="118510"/>
    <lineage>
        <taxon>Eukaryota</taxon>
        <taxon>Viridiplantae</taxon>
        <taxon>Streptophyta</taxon>
        <taxon>Embryophyta</taxon>
        <taxon>Tracheophyta</taxon>
        <taxon>Spermatophyta</taxon>
        <taxon>Magnoliopsida</taxon>
        <taxon>eudicotyledons</taxon>
        <taxon>Gunneridae</taxon>
        <taxon>Pentapetalae</taxon>
        <taxon>asterids</taxon>
        <taxon>campanulids</taxon>
        <taxon>Asterales</taxon>
        <taxon>Asteraceae</taxon>
        <taxon>Asteroideae</taxon>
        <taxon>Anthemideae</taxon>
        <taxon>Anthemidinae</taxon>
        <taxon>Tanacetum</taxon>
    </lineage>
</organism>
<feature type="region of interest" description="Disordered" evidence="1">
    <location>
        <begin position="41"/>
        <end position="77"/>
    </location>
</feature>
<proteinExistence type="predicted"/>
<dbReference type="EMBL" id="BKCJ010006251">
    <property type="protein sequence ID" value="GEU71141.1"/>
    <property type="molecule type" value="Genomic_DNA"/>
</dbReference>
<feature type="region of interest" description="Disordered" evidence="1">
    <location>
        <begin position="401"/>
        <end position="428"/>
    </location>
</feature>
<evidence type="ECO:0000313" key="4">
    <source>
        <dbReference type="EMBL" id="GEU71141.1"/>
    </source>
</evidence>
<feature type="domain" description="GAG-pre-integrase" evidence="2">
    <location>
        <begin position="192"/>
        <end position="265"/>
    </location>
</feature>
<name>A0A6L2MAY1_TANCI</name>
<evidence type="ECO:0000259" key="3">
    <source>
        <dbReference type="Pfam" id="PF22936"/>
    </source>
</evidence>
<dbReference type="Pfam" id="PF13976">
    <property type="entry name" value="gag_pre-integrs"/>
    <property type="match status" value="1"/>
</dbReference>
<feature type="compositionally biased region" description="Basic and acidic residues" evidence="1">
    <location>
        <begin position="411"/>
        <end position="425"/>
    </location>
</feature>
<comment type="caution">
    <text evidence="4">The sequence shown here is derived from an EMBL/GenBank/DDBJ whole genome shotgun (WGS) entry which is preliminary data.</text>
</comment>
<dbReference type="InterPro" id="IPR025724">
    <property type="entry name" value="GAG-pre-integrase_dom"/>
</dbReference>
<dbReference type="InterPro" id="IPR054722">
    <property type="entry name" value="PolX-like_BBD"/>
</dbReference>
<protein>
    <submittedName>
        <fullName evidence="4">Putative ribonuclease H-like domain-containing protein</fullName>
    </submittedName>
</protein>
<feature type="domain" description="Retrovirus-related Pol polyprotein from transposon TNT 1-94-like beta-barrel" evidence="3">
    <location>
        <begin position="87"/>
        <end position="155"/>
    </location>
</feature>